<sequence>MSAFSHLSRHDNDNSECGTASHATANRPAFRGRRGRFRVECVALPVFHDYSGDESSTEEEDAPIATFQVKCRPSVLPPPGCDVGLTSESSGSADIGAVGARPQEPKAILMDDETPQRRLSEAVRMNATPRSQHSRMKVPRLPPTFINNFFCDRDV</sequence>
<proteinExistence type="predicted"/>
<gene>
    <name evidence="2" type="ORF">STCU_10251</name>
</gene>
<dbReference type="AlphaFoldDB" id="S9TNQ3"/>
<evidence type="ECO:0000256" key="1">
    <source>
        <dbReference type="SAM" id="MobiDB-lite"/>
    </source>
</evidence>
<evidence type="ECO:0000313" key="3">
    <source>
        <dbReference type="Proteomes" id="UP000015354"/>
    </source>
</evidence>
<feature type="region of interest" description="Disordered" evidence="1">
    <location>
        <begin position="81"/>
        <end position="114"/>
    </location>
</feature>
<comment type="caution">
    <text evidence="2">The sequence shown here is derived from an EMBL/GenBank/DDBJ whole genome shotgun (WGS) entry which is preliminary data.</text>
</comment>
<feature type="region of interest" description="Disordered" evidence="1">
    <location>
        <begin position="1"/>
        <end position="22"/>
    </location>
</feature>
<dbReference type="Proteomes" id="UP000015354">
    <property type="component" value="Unassembled WGS sequence"/>
</dbReference>
<keyword evidence="3" id="KW-1185">Reference proteome</keyword>
<evidence type="ECO:0000313" key="2">
    <source>
        <dbReference type="EMBL" id="EPY18018.1"/>
    </source>
</evidence>
<dbReference type="EMBL" id="ATMH01010161">
    <property type="protein sequence ID" value="EPY18018.1"/>
    <property type="molecule type" value="Genomic_DNA"/>
</dbReference>
<name>S9TNQ3_9TRYP</name>
<reference evidence="2 3" key="1">
    <citation type="journal article" date="2013" name="PLoS ONE">
        <title>Predicting the Proteins of Angomonas deanei, Strigomonas culicis and Their Respective Endosymbionts Reveals New Aspects of the Trypanosomatidae Family.</title>
        <authorList>
            <person name="Motta M.C."/>
            <person name="Martins A.C."/>
            <person name="de Souza S.S."/>
            <person name="Catta-Preta C.M."/>
            <person name="Silva R."/>
            <person name="Klein C.C."/>
            <person name="de Almeida L.G."/>
            <person name="de Lima Cunha O."/>
            <person name="Ciapina L.P."/>
            <person name="Brocchi M."/>
            <person name="Colabardini A.C."/>
            <person name="de Araujo Lima B."/>
            <person name="Machado C.R."/>
            <person name="de Almeida Soares C.M."/>
            <person name="Probst C.M."/>
            <person name="de Menezes C.B."/>
            <person name="Thompson C.E."/>
            <person name="Bartholomeu D.C."/>
            <person name="Gradia D.F."/>
            <person name="Pavoni D.P."/>
            <person name="Grisard E.C."/>
            <person name="Fantinatti-Garboggini F."/>
            <person name="Marchini F.K."/>
            <person name="Rodrigues-Luiz G.F."/>
            <person name="Wagner G."/>
            <person name="Goldman G.H."/>
            <person name="Fietto J.L."/>
            <person name="Elias M.C."/>
            <person name="Goldman M.H."/>
            <person name="Sagot M.F."/>
            <person name="Pereira M."/>
            <person name="Stoco P.H."/>
            <person name="de Mendonca-Neto R.P."/>
            <person name="Teixeira S.M."/>
            <person name="Maciel T.E."/>
            <person name="de Oliveira Mendes T.A."/>
            <person name="Urmenyi T.P."/>
            <person name="de Souza W."/>
            <person name="Schenkman S."/>
            <person name="de Vasconcelos A.T."/>
        </authorList>
    </citation>
    <scope>NUCLEOTIDE SEQUENCE [LARGE SCALE GENOMIC DNA]</scope>
</reference>
<organism evidence="2 3">
    <name type="scientific">Strigomonas culicis</name>
    <dbReference type="NCBI Taxonomy" id="28005"/>
    <lineage>
        <taxon>Eukaryota</taxon>
        <taxon>Discoba</taxon>
        <taxon>Euglenozoa</taxon>
        <taxon>Kinetoplastea</taxon>
        <taxon>Metakinetoplastina</taxon>
        <taxon>Trypanosomatida</taxon>
        <taxon>Trypanosomatidae</taxon>
        <taxon>Strigomonadinae</taxon>
        <taxon>Strigomonas</taxon>
    </lineage>
</organism>
<protein>
    <submittedName>
        <fullName evidence="2">Uncharacterized protein</fullName>
    </submittedName>
</protein>
<accession>S9TNQ3</accession>